<sequence>MAFHQLIPITLRFFTTLSNYRAVGRPLRLVPSIFEEVTFLAEASEYLCRRARHLIRDAFIVHTMPVPHYLPYFLSISDCKEFSTHCSLE</sequence>
<reference evidence="1" key="1">
    <citation type="submission" date="2020-08" db="EMBL/GenBank/DDBJ databases">
        <title>Multicomponent nature underlies the extraordinary mechanical properties of spider dragline silk.</title>
        <authorList>
            <person name="Kono N."/>
            <person name="Nakamura H."/>
            <person name="Mori M."/>
            <person name="Yoshida Y."/>
            <person name="Ohtoshi R."/>
            <person name="Malay A.D."/>
            <person name="Moran D.A.P."/>
            <person name="Tomita M."/>
            <person name="Numata K."/>
            <person name="Arakawa K."/>
        </authorList>
    </citation>
    <scope>NUCLEOTIDE SEQUENCE</scope>
</reference>
<evidence type="ECO:0000313" key="1">
    <source>
        <dbReference type="EMBL" id="GFY78748.1"/>
    </source>
</evidence>
<keyword evidence="2" id="KW-1185">Reference proteome</keyword>
<dbReference type="EMBL" id="BMAV01023166">
    <property type="protein sequence ID" value="GFY78748.1"/>
    <property type="molecule type" value="Genomic_DNA"/>
</dbReference>
<gene>
    <name evidence="1" type="ORF">TNIN_174951</name>
</gene>
<evidence type="ECO:0000313" key="2">
    <source>
        <dbReference type="Proteomes" id="UP000886998"/>
    </source>
</evidence>
<name>A0A8X6YX41_9ARAC</name>
<dbReference type="Proteomes" id="UP000886998">
    <property type="component" value="Unassembled WGS sequence"/>
</dbReference>
<organism evidence="1 2">
    <name type="scientific">Trichonephila inaurata madagascariensis</name>
    <dbReference type="NCBI Taxonomy" id="2747483"/>
    <lineage>
        <taxon>Eukaryota</taxon>
        <taxon>Metazoa</taxon>
        <taxon>Ecdysozoa</taxon>
        <taxon>Arthropoda</taxon>
        <taxon>Chelicerata</taxon>
        <taxon>Arachnida</taxon>
        <taxon>Araneae</taxon>
        <taxon>Araneomorphae</taxon>
        <taxon>Entelegynae</taxon>
        <taxon>Araneoidea</taxon>
        <taxon>Nephilidae</taxon>
        <taxon>Trichonephila</taxon>
        <taxon>Trichonephila inaurata</taxon>
    </lineage>
</organism>
<protein>
    <submittedName>
        <fullName evidence="1">Uncharacterized protein</fullName>
    </submittedName>
</protein>
<comment type="caution">
    <text evidence="1">The sequence shown here is derived from an EMBL/GenBank/DDBJ whole genome shotgun (WGS) entry which is preliminary data.</text>
</comment>
<proteinExistence type="predicted"/>
<dbReference type="AlphaFoldDB" id="A0A8X6YX41"/>
<accession>A0A8X6YX41</accession>